<dbReference type="RefSeq" id="WP_295369345.1">
    <property type="nucleotide sequence ID" value="NZ_DYUC01000103.1"/>
</dbReference>
<dbReference type="Pfam" id="PF01627">
    <property type="entry name" value="Hpt"/>
    <property type="match status" value="1"/>
</dbReference>
<evidence type="ECO:0000313" key="2">
    <source>
        <dbReference type="EMBL" id="HJG87385.1"/>
    </source>
</evidence>
<dbReference type="Gene3D" id="1.20.120.160">
    <property type="entry name" value="HPT domain"/>
    <property type="match status" value="1"/>
</dbReference>
<sequence length="118" mass="12618">MDDQIRAGLAAAGVDVDEALERFMGSEAMLERFLKKFPADRGFAALTAALEEGDREGAVSAAHTLKGLCGNLSIKPLFAGFERQVALMRAGDWDAAAAMMPQLTEDYNRAVEAILALS</sequence>
<dbReference type="GO" id="GO:0000160">
    <property type="term" value="P:phosphorelay signal transduction system"/>
    <property type="evidence" value="ECO:0007669"/>
    <property type="project" value="InterPro"/>
</dbReference>
<proteinExistence type="predicted"/>
<dbReference type="EMBL" id="DYUC01000103">
    <property type="protein sequence ID" value="HJG87385.1"/>
    <property type="molecule type" value="Genomic_DNA"/>
</dbReference>
<gene>
    <name evidence="2" type="ORF">K8V01_10240</name>
</gene>
<dbReference type="InterPro" id="IPR008207">
    <property type="entry name" value="Sig_transdc_His_kin_Hpt_dom"/>
</dbReference>
<dbReference type="AlphaFoldDB" id="A0A921MNJ7"/>
<evidence type="ECO:0000259" key="1">
    <source>
        <dbReference type="Pfam" id="PF01627"/>
    </source>
</evidence>
<protein>
    <submittedName>
        <fullName evidence="2">Hpt domain-containing protein</fullName>
    </submittedName>
</protein>
<reference evidence="2" key="1">
    <citation type="journal article" date="2021" name="PeerJ">
        <title>Extensive microbial diversity within the chicken gut microbiome revealed by metagenomics and culture.</title>
        <authorList>
            <person name="Gilroy R."/>
            <person name="Ravi A."/>
            <person name="Getino M."/>
            <person name="Pursley I."/>
            <person name="Horton D.L."/>
            <person name="Alikhan N.F."/>
            <person name="Baker D."/>
            <person name="Gharbi K."/>
            <person name="Hall N."/>
            <person name="Watson M."/>
            <person name="Adriaenssens E.M."/>
            <person name="Foster-Nyarko E."/>
            <person name="Jarju S."/>
            <person name="Secka A."/>
            <person name="Antonio M."/>
            <person name="Oren A."/>
            <person name="Chaudhuri R.R."/>
            <person name="La Ragione R."/>
            <person name="Hildebrand F."/>
            <person name="Pallen M.J."/>
        </authorList>
    </citation>
    <scope>NUCLEOTIDE SEQUENCE</scope>
    <source>
        <strain evidence="2">CHK179-5677</strain>
    </source>
</reference>
<dbReference type="Proteomes" id="UP000760668">
    <property type="component" value="Unassembled WGS sequence"/>
</dbReference>
<organism evidence="2 3">
    <name type="scientific">Pseudoflavonifractor capillosus</name>
    <dbReference type="NCBI Taxonomy" id="106588"/>
    <lineage>
        <taxon>Bacteria</taxon>
        <taxon>Bacillati</taxon>
        <taxon>Bacillota</taxon>
        <taxon>Clostridia</taxon>
        <taxon>Eubacteriales</taxon>
        <taxon>Oscillospiraceae</taxon>
        <taxon>Pseudoflavonifractor</taxon>
    </lineage>
</organism>
<comment type="caution">
    <text evidence="2">The sequence shown here is derived from an EMBL/GenBank/DDBJ whole genome shotgun (WGS) entry which is preliminary data.</text>
</comment>
<evidence type="ECO:0000313" key="3">
    <source>
        <dbReference type="Proteomes" id="UP000760668"/>
    </source>
</evidence>
<reference evidence="2" key="2">
    <citation type="submission" date="2021-09" db="EMBL/GenBank/DDBJ databases">
        <authorList>
            <person name="Gilroy R."/>
        </authorList>
    </citation>
    <scope>NUCLEOTIDE SEQUENCE</scope>
    <source>
        <strain evidence="2">CHK179-5677</strain>
    </source>
</reference>
<dbReference type="SUPFAM" id="SSF47226">
    <property type="entry name" value="Histidine-containing phosphotransfer domain, HPT domain"/>
    <property type="match status" value="1"/>
</dbReference>
<feature type="domain" description="HPt" evidence="1">
    <location>
        <begin position="29"/>
        <end position="110"/>
    </location>
</feature>
<name>A0A921MNJ7_9FIRM</name>
<dbReference type="InterPro" id="IPR036641">
    <property type="entry name" value="HPT_dom_sf"/>
</dbReference>
<accession>A0A921MNJ7</accession>